<keyword evidence="5" id="KW-0134">Cell wall</keyword>
<dbReference type="Gene3D" id="2.160.20.10">
    <property type="entry name" value="Single-stranded right-handed beta-helix, Pectin lyase-like"/>
    <property type="match status" value="1"/>
</dbReference>
<evidence type="ECO:0000259" key="9">
    <source>
        <dbReference type="SMART" id="SM00856"/>
    </source>
</evidence>
<keyword evidence="6" id="KW-0378">Hydrolase</keyword>
<dbReference type="GO" id="GO:0042545">
    <property type="term" value="P:cell wall modification"/>
    <property type="evidence" value="ECO:0007669"/>
    <property type="project" value="InterPro"/>
</dbReference>
<dbReference type="CDD" id="cd15798">
    <property type="entry name" value="PMEI-like_3"/>
    <property type="match status" value="1"/>
</dbReference>
<evidence type="ECO:0000256" key="8">
    <source>
        <dbReference type="SAM" id="SignalP"/>
    </source>
</evidence>
<organism evidence="10 11">
    <name type="scientific">Phaseolus angularis</name>
    <name type="common">Azuki bean</name>
    <name type="synonym">Vigna angularis</name>
    <dbReference type="NCBI Taxonomy" id="3914"/>
    <lineage>
        <taxon>Eukaryota</taxon>
        <taxon>Viridiplantae</taxon>
        <taxon>Streptophyta</taxon>
        <taxon>Embryophyta</taxon>
        <taxon>Tracheophyta</taxon>
        <taxon>Spermatophyta</taxon>
        <taxon>Magnoliopsida</taxon>
        <taxon>eudicotyledons</taxon>
        <taxon>Gunneridae</taxon>
        <taxon>Pentapetalae</taxon>
        <taxon>rosids</taxon>
        <taxon>fabids</taxon>
        <taxon>Fabales</taxon>
        <taxon>Fabaceae</taxon>
        <taxon>Papilionoideae</taxon>
        <taxon>50 kb inversion clade</taxon>
        <taxon>NPAAA clade</taxon>
        <taxon>indigoferoid/millettioid clade</taxon>
        <taxon>Phaseoleae</taxon>
        <taxon>Vigna</taxon>
    </lineage>
</organism>
<dbReference type="SUPFAM" id="SSF101148">
    <property type="entry name" value="Plant invertase/pectin methylesterase inhibitor"/>
    <property type="match status" value="1"/>
</dbReference>
<protein>
    <submittedName>
        <fullName evidence="10">Pectinesterase/pectinesterase inhibitor 20 Pectinesterase</fullName>
    </submittedName>
</protein>
<evidence type="ECO:0000256" key="1">
    <source>
        <dbReference type="ARBA" id="ARBA00004191"/>
    </source>
</evidence>
<dbReference type="Gene3D" id="1.20.140.40">
    <property type="entry name" value="Invertase/pectin methylesterase inhibitor family protein"/>
    <property type="match status" value="1"/>
</dbReference>
<evidence type="ECO:0000256" key="6">
    <source>
        <dbReference type="ARBA" id="ARBA00022801"/>
    </source>
</evidence>
<dbReference type="SUPFAM" id="SSF51126">
    <property type="entry name" value="Pectin lyase-like"/>
    <property type="match status" value="1"/>
</dbReference>
<dbReference type="SMART" id="SM00856">
    <property type="entry name" value="PMEI"/>
    <property type="match status" value="1"/>
</dbReference>
<evidence type="ECO:0000256" key="2">
    <source>
        <dbReference type="ARBA" id="ARBA00005184"/>
    </source>
</evidence>
<dbReference type="PANTHER" id="PTHR31707">
    <property type="entry name" value="PECTINESTERASE"/>
    <property type="match status" value="1"/>
</dbReference>
<dbReference type="GO" id="GO:0030599">
    <property type="term" value="F:pectinesterase activity"/>
    <property type="evidence" value="ECO:0007669"/>
    <property type="project" value="InterPro"/>
</dbReference>
<accession>A0A8T0KYT9</accession>
<comment type="similarity">
    <text evidence="3">In the N-terminal section; belongs to the PMEI family.</text>
</comment>
<comment type="caution">
    <text evidence="10">The sequence shown here is derived from an EMBL/GenBank/DDBJ whole genome shotgun (WGS) entry which is preliminary data.</text>
</comment>
<evidence type="ECO:0000256" key="5">
    <source>
        <dbReference type="ARBA" id="ARBA00022512"/>
    </source>
</evidence>
<dbReference type="InterPro" id="IPR006501">
    <property type="entry name" value="Pectinesterase_inhib_dom"/>
</dbReference>
<reference evidence="10 11" key="1">
    <citation type="submission" date="2020-05" db="EMBL/GenBank/DDBJ databases">
        <title>Vigna angularis (adzuki bean) Var. LongXiaoDou No. 4 denovo assembly.</title>
        <authorList>
            <person name="Xiang H."/>
        </authorList>
    </citation>
    <scope>NUCLEOTIDE SEQUENCE [LARGE SCALE GENOMIC DNA]</scope>
    <source>
        <tissue evidence="10">Leaf</tissue>
    </source>
</reference>
<dbReference type="InterPro" id="IPR012334">
    <property type="entry name" value="Pectin_lyas_fold"/>
</dbReference>
<dbReference type="InterPro" id="IPR000070">
    <property type="entry name" value="Pectinesterase_cat"/>
</dbReference>
<comment type="pathway">
    <text evidence="2">Glycan metabolism; pectin degradation; 2-dehydro-3-deoxy-D-gluconate from pectin: step 1/5.</text>
</comment>
<gene>
    <name evidence="10" type="ORF">HKW66_Vig0247860</name>
</gene>
<evidence type="ECO:0000256" key="4">
    <source>
        <dbReference type="ARBA" id="ARBA00007786"/>
    </source>
</evidence>
<keyword evidence="5" id="KW-0964">Secreted</keyword>
<feature type="signal peptide" evidence="8">
    <location>
        <begin position="1"/>
        <end position="27"/>
    </location>
</feature>
<dbReference type="Pfam" id="PF04043">
    <property type="entry name" value="PMEI"/>
    <property type="match status" value="1"/>
</dbReference>
<comment type="similarity">
    <text evidence="4">In the C-terminal section; belongs to the pectinesterase family.</text>
</comment>
<feature type="chain" id="PRO_5035796765" evidence="8">
    <location>
        <begin position="28"/>
        <end position="443"/>
    </location>
</feature>
<sequence>MALNISVLIFSLCYILSFSLLASFSIADISSSSIVPPETICGSTVDPTYCSKTVLANQKGNVFDYGRISFQKSLSQTRKFFNLVGSYLQGSLSFSQYTIGALEDCRYLAEQNFEYLSNIYATTSQASAVLPTSQAEDFENYLSAVLINQQTCLEGLQSTTSDARVKNDLLSSFSDDLKLYSVTLALFLKGWVPEKKIIRSWPQNGRHLNLKNGRLPLVMSDRVRAIYDSARHHGRKLLTTDNGGSVVISDIVVVSQDGSGNFTTINDAIAAAPNNTVAGDGYFLVFITEGVYQEYVSIAKSKTYLMLVGDGINRTIITGNHSVGDNFTTFNSATVVSLPFPLPNPNSENPSFRSSLTLRMLFEELSDGAFEKLVIRITFVSRHFHLPTFVSHCFHLAMFTTFINYPFEKGPLSRRFRGEHALKRYPTGEERCIACKLCEAVRL</sequence>
<dbReference type="GO" id="GO:0004857">
    <property type="term" value="F:enzyme inhibitor activity"/>
    <property type="evidence" value="ECO:0007669"/>
    <property type="project" value="InterPro"/>
</dbReference>
<dbReference type="Gene3D" id="3.30.70.3270">
    <property type="match status" value="1"/>
</dbReference>
<evidence type="ECO:0000313" key="10">
    <source>
        <dbReference type="EMBL" id="KAG2402945.1"/>
    </source>
</evidence>
<dbReference type="Proteomes" id="UP000743370">
    <property type="component" value="Unassembled WGS sequence"/>
</dbReference>
<evidence type="ECO:0000256" key="3">
    <source>
        <dbReference type="ARBA" id="ARBA00006027"/>
    </source>
</evidence>
<comment type="subcellular location">
    <subcellularLocation>
        <location evidence="1">Secreted</location>
        <location evidence="1">Cell wall</location>
    </subcellularLocation>
</comment>
<evidence type="ECO:0000256" key="7">
    <source>
        <dbReference type="ARBA" id="ARBA00023085"/>
    </source>
</evidence>
<keyword evidence="7" id="KW-0063">Aspartyl esterase</keyword>
<feature type="domain" description="Pectinesterase inhibitor" evidence="9">
    <location>
        <begin position="32"/>
        <end position="186"/>
    </location>
</feature>
<keyword evidence="8" id="KW-0732">Signal</keyword>
<dbReference type="AlphaFoldDB" id="A0A8T0KYT9"/>
<name>A0A8T0KYT9_PHAAN</name>
<proteinExistence type="inferred from homology"/>
<dbReference type="EMBL" id="JABFOF010000003">
    <property type="protein sequence ID" value="KAG2402945.1"/>
    <property type="molecule type" value="Genomic_DNA"/>
</dbReference>
<evidence type="ECO:0000313" key="11">
    <source>
        <dbReference type="Proteomes" id="UP000743370"/>
    </source>
</evidence>
<dbReference type="InterPro" id="IPR011050">
    <property type="entry name" value="Pectin_lyase_fold/virulence"/>
</dbReference>
<dbReference type="Pfam" id="PF01095">
    <property type="entry name" value="Pectinesterase"/>
    <property type="match status" value="1"/>
</dbReference>
<dbReference type="InterPro" id="IPR035513">
    <property type="entry name" value="Invertase/methylesterase_inhib"/>
</dbReference>